<reference evidence="1 2" key="1">
    <citation type="submission" date="2018-08" db="EMBL/GenBank/DDBJ databases">
        <title>A genome reference for cultivated species of the human gut microbiota.</title>
        <authorList>
            <person name="Zou Y."/>
            <person name="Xue W."/>
            <person name="Luo G."/>
        </authorList>
    </citation>
    <scope>NUCLEOTIDE SEQUENCE [LARGE SCALE GENOMIC DNA]</scope>
    <source>
        <strain evidence="1 2">AF14-26</strain>
    </source>
</reference>
<dbReference type="AlphaFoldDB" id="A0A412Y6U1"/>
<dbReference type="InterPro" id="IPR015424">
    <property type="entry name" value="PyrdxlP-dep_Trfase"/>
</dbReference>
<dbReference type="SUPFAM" id="SSF53383">
    <property type="entry name" value="PLP-dependent transferases"/>
    <property type="match status" value="1"/>
</dbReference>
<name>A0A412Y6U1_BACFG</name>
<proteinExistence type="predicted"/>
<sequence>MEIGSFIEMQFPKGKEYYNQSVDIARLNTGRSAIWHAFRVSGVKAIWIPYYQCDTVRELLLKHSAKVKFYHTDNDWNPTDLDAKKDEAVLFVNYYGIMSHKRMSELASLSEHPIIDNCQGFFCEPVAGALNIYSCRKFVGVPDGSYVIGKGAHKYVGEYPQCYSSDTAAFLLMRIEYGCEGKGYEARYINEQRIDTEDIMKMSKLTRTILDGTDYEQIKQKRRDNFDYMHNRLGGINKINPKQYYNETTIPMVYPLVVEDDGLIQRLFKARHFQGHWWSYICDEQPKGSFEHWISRYVIPITIDQRYGTTELDYLIKIILR</sequence>
<evidence type="ECO:0000313" key="1">
    <source>
        <dbReference type="EMBL" id="RGV53187.1"/>
    </source>
</evidence>
<evidence type="ECO:0000313" key="2">
    <source>
        <dbReference type="Proteomes" id="UP000286270"/>
    </source>
</evidence>
<dbReference type="EMBL" id="QRZH01000009">
    <property type="protein sequence ID" value="RGV53187.1"/>
    <property type="molecule type" value="Genomic_DNA"/>
</dbReference>
<dbReference type="RefSeq" id="WP_122142711.1">
    <property type="nucleotide sequence ID" value="NZ_JADNBK010000004.1"/>
</dbReference>
<dbReference type="Proteomes" id="UP000286270">
    <property type="component" value="Unassembled WGS sequence"/>
</dbReference>
<accession>A0A412Y6U1</accession>
<protein>
    <submittedName>
        <fullName evidence="1">Uncharacterized protein</fullName>
    </submittedName>
</protein>
<comment type="caution">
    <text evidence="1">The sequence shown here is derived from an EMBL/GenBank/DDBJ whole genome shotgun (WGS) entry which is preliminary data.</text>
</comment>
<gene>
    <name evidence="1" type="ORF">DWW08_12360</name>
</gene>
<organism evidence="1 2">
    <name type="scientific">Bacteroides fragilis</name>
    <dbReference type="NCBI Taxonomy" id="817"/>
    <lineage>
        <taxon>Bacteria</taxon>
        <taxon>Pseudomonadati</taxon>
        <taxon>Bacteroidota</taxon>
        <taxon>Bacteroidia</taxon>
        <taxon>Bacteroidales</taxon>
        <taxon>Bacteroidaceae</taxon>
        <taxon>Bacteroides</taxon>
    </lineage>
</organism>